<comment type="caution">
    <text evidence="2">The sequence shown here is derived from an EMBL/GenBank/DDBJ whole genome shotgun (WGS) entry which is preliminary data.</text>
</comment>
<dbReference type="EMBL" id="CABITT030000001">
    <property type="protein sequence ID" value="VVA91554.1"/>
    <property type="molecule type" value="Genomic_DNA"/>
</dbReference>
<feature type="compositionally biased region" description="Basic and acidic residues" evidence="1">
    <location>
        <begin position="86"/>
        <end position="101"/>
    </location>
</feature>
<sequence>MSTKSNMMSKESDSIDKATEKSKMKPNAVEAKAEFDDEVRVGTEDEGTGEKGDTQREKTPYEMWHEESDPDDVDYVRDDEGNELCSCEKKKLEEDGEGQREENDESEESDEEEEASDGEKEASEGEAAKGEVWEDETIQQIFHGNIFVNQNVHIKKLSTRFAGKKTLKCSLPERVYLREQAFKYFKFIIGAGIFNEVL</sequence>
<gene>
    <name evidence="2" type="ORF">ANE_LOCUS1999</name>
</gene>
<feature type="compositionally biased region" description="Basic and acidic residues" evidence="1">
    <location>
        <begin position="31"/>
        <end position="67"/>
    </location>
</feature>
<organism evidence="2 3">
    <name type="scientific">Arabis nemorensis</name>
    <dbReference type="NCBI Taxonomy" id="586526"/>
    <lineage>
        <taxon>Eukaryota</taxon>
        <taxon>Viridiplantae</taxon>
        <taxon>Streptophyta</taxon>
        <taxon>Embryophyta</taxon>
        <taxon>Tracheophyta</taxon>
        <taxon>Spermatophyta</taxon>
        <taxon>Magnoliopsida</taxon>
        <taxon>eudicotyledons</taxon>
        <taxon>Gunneridae</taxon>
        <taxon>Pentapetalae</taxon>
        <taxon>rosids</taxon>
        <taxon>malvids</taxon>
        <taxon>Brassicales</taxon>
        <taxon>Brassicaceae</taxon>
        <taxon>Arabideae</taxon>
        <taxon>Arabis</taxon>
    </lineage>
</organism>
<reference evidence="2" key="1">
    <citation type="submission" date="2019-07" db="EMBL/GenBank/DDBJ databases">
        <authorList>
            <person name="Dittberner H."/>
        </authorList>
    </citation>
    <scope>NUCLEOTIDE SEQUENCE [LARGE SCALE GENOMIC DNA]</scope>
</reference>
<proteinExistence type="predicted"/>
<name>A0A565ASK4_9BRAS</name>
<dbReference type="AlphaFoldDB" id="A0A565ASK4"/>
<feature type="compositionally biased region" description="Basic and acidic residues" evidence="1">
    <location>
        <begin position="117"/>
        <end position="132"/>
    </location>
</feature>
<accession>A0A565ASK4</accession>
<evidence type="ECO:0000313" key="3">
    <source>
        <dbReference type="Proteomes" id="UP000489600"/>
    </source>
</evidence>
<evidence type="ECO:0000256" key="1">
    <source>
        <dbReference type="SAM" id="MobiDB-lite"/>
    </source>
</evidence>
<keyword evidence="3" id="KW-1185">Reference proteome</keyword>
<evidence type="ECO:0000313" key="2">
    <source>
        <dbReference type="EMBL" id="VVA91554.1"/>
    </source>
</evidence>
<feature type="region of interest" description="Disordered" evidence="1">
    <location>
        <begin position="1"/>
        <end position="132"/>
    </location>
</feature>
<feature type="compositionally biased region" description="Basic and acidic residues" evidence="1">
    <location>
        <begin position="10"/>
        <end position="23"/>
    </location>
</feature>
<feature type="compositionally biased region" description="Acidic residues" evidence="1">
    <location>
        <begin position="102"/>
        <end position="116"/>
    </location>
</feature>
<protein>
    <submittedName>
        <fullName evidence="2">Uncharacterized protein</fullName>
    </submittedName>
</protein>
<dbReference type="Proteomes" id="UP000489600">
    <property type="component" value="Unassembled WGS sequence"/>
</dbReference>